<dbReference type="EMBL" id="GAPW01003440">
    <property type="protein sequence ID" value="JAC10158.1"/>
    <property type="molecule type" value="mRNA"/>
</dbReference>
<name>A0A023ELM5_AEDAL</name>
<dbReference type="VEuPathDB" id="VectorBase:AALC636_006898"/>
<dbReference type="PANTHER" id="PTHR13622">
    <property type="entry name" value="THIAMIN PYROPHOSPHOKINASE"/>
    <property type="match status" value="1"/>
</dbReference>
<dbReference type="GO" id="GO:0005524">
    <property type="term" value="F:ATP binding"/>
    <property type="evidence" value="ECO:0007669"/>
    <property type="project" value="UniProtKB-KW"/>
</dbReference>
<dbReference type="VEuPathDB" id="VectorBase:AALFPA_076853"/>
<dbReference type="AlphaFoldDB" id="A0A023ELM5"/>
<dbReference type="GO" id="GO:0016301">
    <property type="term" value="F:kinase activity"/>
    <property type="evidence" value="ECO:0007669"/>
    <property type="project" value="UniProtKB-KW"/>
</dbReference>
<dbReference type="InterPro" id="IPR036759">
    <property type="entry name" value="TPK_catalytic_sf"/>
</dbReference>
<evidence type="ECO:0000256" key="4">
    <source>
        <dbReference type="ARBA" id="ARBA00022840"/>
    </source>
</evidence>
<dbReference type="NCBIfam" id="TIGR01378">
    <property type="entry name" value="thi_PPkinase"/>
    <property type="match status" value="1"/>
</dbReference>
<dbReference type="GO" id="GO:0004788">
    <property type="term" value="F:thiamine diphosphokinase activity"/>
    <property type="evidence" value="ECO:0007669"/>
    <property type="project" value="InterPro"/>
</dbReference>
<evidence type="ECO:0000259" key="5">
    <source>
        <dbReference type="SMART" id="SM00983"/>
    </source>
</evidence>
<dbReference type="SUPFAM" id="SSF63999">
    <property type="entry name" value="Thiamin pyrophosphokinase, catalytic domain"/>
    <property type="match status" value="1"/>
</dbReference>
<dbReference type="GO" id="GO:0009229">
    <property type="term" value="P:thiamine diphosphate biosynthetic process"/>
    <property type="evidence" value="ECO:0007669"/>
    <property type="project" value="InterPro"/>
</dbReference>
<keyword evidence="3 6" id="KW-0418">Kinase</keyword>
<evidence type="ECO:0000256" key="1">
    <source>
        <dbReference type="ARBA" id="ARBA00022679"/>
    </source>
</evidence>
<keyword evidence="2" id="KW-0547">Nucleotide-binding</keyword>
<feature type="domain" description="Thiamin pyrophosphokinase thiamin-binding" evidence="5">
    <location>
        <begin position="183"/>
        <end position="250"/>
    </location>
</feature>
<dbReference type="Pfam" id="PF04265">
    <property type="entry name" value="TPK_B1_binding"/>
    <property type="match status" value="1"/>
</dbReference>
<dbReference type="FunFam" id="2.60.120.320:FF:000001">
    <property type="entry name" value="Thiamine pyrophosphokinase"/>
    <property type="match status" value="1"/>
</dbReference>
<dbReference type="Gene3D" id="3.40.50.10240">
    <property type="entry name" value="Thiamin pyrophosphokinase, catalytic domain"/>
    <property type="match status" value="1"/>
</dbReference>
<dbReference type="InterPro" id="IPR007371">
    <property type="entry name" value="TPK_catalytic"/>
</dbReference>
<dbReference type="Gene3D" id="2.60.120.320">
    <property type="entry name" value="Thiamin pyrophosphokinase, thiamin-binding domain"/>
    <property type="match status" value="1"/>
</dbReference>
<evidence type="ECO:0000256" key="3">
    <source>
        <dbReference type="ARBA" id="ARBA00022777"/>
    </source>
</evidence>
<dbReference type="SUPFAM" id="SSF63862">
    <property type="entry name" value="Thiamin pyrophosphokinase, substrate-binding domain"/>
    <property type="match status" value="1"/>
</dbReference>
<dbReference type="GO" id="GO:0006772">
    <property type="term" value="P:thiamine metabolic process"/>
    <property type="evidence" value="ECO:0007669"/>
    <property type="project" value="InterPro"/>
</dbReference>
<dbReference type="Pfam" id="PF04263">
    <property type="entry name" value="TPK_catalytic"/>
    <property type="match status" value="1"/>
</dbReference>
<dbReference type="SMART" id="SM00983">
    <property type="entry name" value="TPK_B1_binding"/>
    <property type="match status" value="1"/>
</dbReference>
<keyword evidence="4" id="KW-0067">ATP-binding</keyword>
<sequence length="261" mass="29183">MLSNDDLPNVVTWSPADLIEGRNCNDELAVVLLNRPILLHKDYFRIIWNTAKVRVTVDGGTNRWVDFVKEHIGPEEQLKAPDLVTGDFDSCTDESMSYVTRLNCRIIKTPDQNATDFTKSLMTLQSTGYANKISRVLVLCESSGRLDQIMANINTLFLAGKILPKTPVFLRSSNSLSWLLPAGNHLIAIPPRLVHEHIWCSLIPVGHRAVCSTSGLRWNLDNRVTEFGSLVSTSNTYAEEEVEIKTDGPLLWCMGTSPKDM</sequence>
<accession>A0A023ELM5</accession>
<dbReference type="VEuPathDB" id="VectorBase:AALF015368"/>
<reference evidence="6" key="1">
    <citation type="journal article" date="2014" name="PLoS Negl. Trop. Dis.">
        <title>Identification and characterization of seminal fluid proteins in the Asian tiger mosquito, Aedes albopictus.</title>
        <authorList>
            <person name="Boes K.E."/>
            <person name="Ribeiro J.M."/>
            <person name="Wong A."/>
            <person name="Harrington L.C."/>
            <person name="Wolfner M.F."/>
            <person name="Sirot L.K."/>
        </authorList>
    </citation>
    <scope>NUCLEOTIDE SEQUENCE</scope>
    <source>
        <tissue evidence="6">Reproductive organs</tissue>
    </source>
</reference>
<dbReference type="PANTHER" id="PTHR13622:SF8">
    <property type="entry name" value="THIAMIN PYROPHOSPHOKINASE 1"/>
    <property type="match status" value="1"/>
</dbReference>
<protein>
    <submittedName>
        <fullName evidence="6">Putative thiamine pyrophosphokinase</fullName>
    </submittedName>
</protein>
<dbReference type="InterPro" id="IPR007373">
    <property type="entry name" value="Thiamin_PyroPKinase_B1-bd"/>
</dbReference>
<dbReference type="InterPro" id="IPR006282">
    <property type="entry name" value="Thi_PPkinase"/>
</dbReference>
<evidence type="ECO:0000256" key="2">
    <source>
        <dbReference type="ARBA" id="ARBA00022741"/>
    </source>
</evidence>
<dbReference type="InterPro" id="IPR036371">
    <property type="entry name" value="TPK_B1-bd_sf"/>
</dbReference>
<dbReference type="CDD" id="cd07995">
    <property type="entry name" value="TPK"/>
    <property type="match status" value="1"/>
</dbReference>
<proteinExistence type="evidence at transcript level"/>
<keyword evidence="1" id="KW-0808">Transferase</keyword>
<organism evidence="6">
    <name type="scientific">Aedes albopictus</name>
    <name type="common">Asian tiger mosquito</name>
    <name type="synonym">Stegomyia albopicta</name>
    <dbReference type="NCBI Taxonomy" id="7160"/>
    <lineage>
        <taxon>Eukaryota</taxon>
        <taxon>Metazoa</taxon>
        <taxon>Ecdysozoa</taxon>
        <taxon>Arthropoda</taxon>
        <taxon>Hexapoda</taxon>
        <taxon>Insecta</taxon>
        <taxon>Pterygota</taxon>
        <taxon>Neoptera</taxon>
        <taxon>Endopterygota</taxon>
        <taxon>Diptera</taxon>
        <taxon>Nematocera</taxon>
        <taxon>Culicoidea</taxon>
        <taxon>Culicidae</taxon>
        <taxon>Culicinae</taxon>
        <taxon>Aedini</taxon>
        <taxon>Aedes</taxon>
        <taxon>Stegomyia</taxon>
    </lineage>
</organism>
<dbReference type="GO" id="GO:0030975">
    <property type="term" value="F:thiamine binding"/>
    <property type="evidence" value="ECO:0007669"/>
    <property type="project" value="InterPro"/>
</dbReference>
<evidence type="ECO:0000313" key="6">
    <source>
        <dbReference type="EMBL" id="JAC10158.1"/>
    </source>
</evidence>